<dbReference type="PANTHER" id="PTHR10306:SF17">
    <property type="entry name" value="MARVEL DOMAIN-CONTAINING PROTEIN"/>
    <property type="match status" value="1"/>
</dbReference>
<accession>A0A914AZJ9</accession>
<dbReference type="OMA" id="FVKLLEW"/>
<sequence>MDPVQPNPDPTGQSQNKTEDPFRFRVLLEPKGFLRIIEFVLAVLTFATTAGYQSSVIYKITCSGNYVFDLKYNFSYPFNLLKFGDACAPVNSTVDAYPGGKASFFVAIGVLAMLYCIVTLIWYVFLEVKFIKLDLVPAADLVLTAAFALFFFLASCAWASGVDTVKYWTTYENFIEKFYKSICNNPMNKCVGVTPANYASLNASIIFGFLNFLVWLGNCWFVLKETVWFKNRQEQQQQESPEKVPANDV</sequence>
<evidence type="ECO:0000259" key="9">
    <source>
        <dbReference type="PROSITE" id="PS51225"/>
    </source>
</evidence>
<dbReference type="InterPro" id="IPR008253">
    <property type="entry name" value="Marvel"/>
</dbReference>
<comment type="subcellular location">
    <subcellularLocation>
        <location evidence="1">Membrane</location>
        <topology evidence="1">Multi-pass membrane protein</topology>
    </subcellularLocation>
</comment>
<name>A0A914AZJ9_PATMI</name>
<dbReference type="PROSITE" id="PS51225">
    <property type="entry name" value="MARVEL"/>
    <property type="match status" value="1"/>
</dbReference>
<keyword evidence="3 7" id="KW-0812">Transmembrane</keyword>
<evidence type="ECO:0000256" key="3">
    <source>
        <dbReference type="ARBA" id="ARBA00022692"/>
    </source>
</evidence>
<organism evidence="10 11">
    <name type="scientific">Patiria miniata</name>
    <name type="common">Bat star</name>
    <name type="synonym">Asterina miniata</name>
    <dbReference type="NCBI Taxonomy" id="46514"/>
    <lineage>
        <taxon>Eukaryota</taxon>
        <taxon>Metazoa</taxon>
        <taxon>Echinodermata</taxon>
        <taxon>Eleutherozoa</taxon>
        <taxon>Asterozoa</taxon>
        <taxon>Asteroidea</taxon>
        <taxon>Valvatacea</taxon>
        <taxon>Valvatida</taxon>
        <taxon>Asterinidae</taxon>
        <taxon>Patiria</taxon>
    </lineage>
</organism>
<feature type="transmembrane region" description="Helical" evidence="8">
    <location>
        <begin position="138"/>
        <end position="160"/>
    </location>
</feature>
<proteinExistence type="inferred from homology"/>
<dbReference type="GO" id="GO:0030672">
    <property type="term" value="C:synaptic vesicle membrane"/>
    <property type="evidence" value="ECO:0007669"/>
    <property type="project" value="TreeGrafter"/>
</dbReference>
<keyword evidence="5 7" id="KW-0472">Membrane</keyword>
<reference evidence="10" key="1">
    <citation type="submission" date="2022-11" db="UniProtKB">
        <authorList>
            <consortium name="EnsemblMetazoa"/>
        </authorList>
    </citation>
    <scope>IDENTIFICATION</scope>
</reference>
<dbReference type="InterPro" id="IPR001285">
    <property type="entry name" value="Synaptophysin/porin"/>
</dbReference>
<evidence type="ECO:0000256" key="6">
    <source>
        <dbReference type="ARBA" id="ARBA00023180"/>
    </source>
</evidence>
<evidence type="ECO:0000256" key="2">
    <source>
        <dbReference type="ARBA" id="ARBA00006476"/>
    </source>
</evidence>
<dbReference type="RefSeq" id="XP_038069580.1">
    <property type="nucleotide sequence ID" value="XM_038213652.1"/>
</dbReference>
<protein>
    <recommendedName>
        <fullName evidence="9">MARVEL domain-containing protein</fullName>
    </recommendedName>
</protein>
<keyword evidence="11" id="KW-1185">Reference proteome</keyword>
<feature type="transmembrane region" description="Helical" evidence="8">
    <location>
        <begin position="203"/>
        <end position="223"/>
    </location>
</feature>
<evidence type="ECO:0000256" key="4">
    <source>
        <dbReference type="ARBA" id="ARBA00022989"/>
    </source>
</evidence>
<evidence type="ECO:0000313" key="11">
    <source>
        <dbReference type="Proteomes" id="UP000887568"/>
    </source>
</evidence>
<evidence type="ECO:0000256" key="5">
    <source>
        <dbReference type="ARBA" id="ARBA00023136"/>
    </source>
</evidence>
<keyword evidence="6" id="KW-0325">Glycoprotein</keyword>
<dbReference type="GeneID" id="119738715"/>
<dbReference type="PRINTS" id="PR00220">
    <property type="entry name" value="SYNAPTOPHYSN"/>
</dbReference>
<dbReference type="EnsemblMetazoa" id="XM_038213652.1">
    <property type="protein sequence ID" value="XP_038069580.1"/>
    <property type="gene ID" value="LOC119738715"/>
</dbReference>
<keyword evidence="4 8" id="KW-1133">Transmembrane helix</keyword>
<comment type="similarity">
    <text evidence="2">Belongs to the synaptophysin/synaptobrevin family.</text>
</comment>
<evidence type="ECO:0000256" key="7">
    <source>
        <dbReference type="PROSITE-ProRule" id="PRU00581"/>
    </source>
</evidence>
<evidence type="ECO:0000256" key="8">
    <source>
        <dbReference type="SAM" id="Phobius"/>
    </source>
</evidence>
<dbReference type="Pfam" id="PF01284">
    <property type="entry name" value="MARVEL"/>
    <property type="match status" value="1"/>
</dbReference>
<feature type="transmembrane region" description="Helical" evidence="8">
    <location>
        <begin position="104"/>
        <end position="126"/>
    </location>
</feature>
<dbReference type="Proteomes" id="UP000887568">
    <property type="component" value="Unplaced"/>
</dbReference>
<feature type="domain" description="MARVEL" evidence="9">
    <location>
        <begin position="26"/>
        <end position="227"/>
    </location>
</feature>
<evidence type="ECO:0000313" key="10">
    <source>
        <dbReference type="EnsemblMetazoa" id="XP_038069580.1"/>
    </source>
</evidence>
<dbReference type="AlphaFoldDB" id="A0A914AZJ9"/>
<dbReference type="PANTHER" id="PTHR10306">
    <property type="entry name" value="SYNAPTOPHYSIN"/>
    <property type="match status" value="1"/>
</dbReference>
<dbReference type="OrthoDB" id="10006326at2759"/>
<evidence type="ECO:0000256" key="1">
    <source>
        <dbReference type="ARBA" id="ARBA00004141"/>
    </source>
</evidence>